<feature type="signal peptide" evidence="8">
    <location>
        <begin position="1"/>
        <end position="28"/>
    </location>
</feature>
<comment type="similarity">
    <text evidence="8">Belongs to the BamA family.</text>
</comment>
<keyword evidence="7 8" id="KW-0998">Cell outer membrane</keyword>
<evidence type="ECO:0000256" key="1">
    <source>
        <dbReference type="ARBA" id="ARBA00004370"/>
    </source>
</evidence>
<dbReference type="GO" id="GO:0051205">
    <property type="term" value="P:protein insertion into membrane"/>
    <property type="evidence" value="ECO:0007669"/>
    <property type="project" value="UniProtKB-UniRule"/>
</dbReference>
<dbReference type="Pfam" id="PF07244">
    <property type="entry name" value="POTRA"/>
    <property type="match status" value="5"/>
</dbReference>
<evidence type="ECO:0000256" key="9">
    <source>
        <dbReference type="NCBIfam" id="TIGR03303"/>
    </source>
</evidence>
<dbReference type="Pfam" id="PF01103">
    <property type="entry name" value="Omp85"/>
    <property type="match status" value="1"/>
</dbReference>
<dbReference type="RefSeq" id="WP_142818611.1">
    <property type="nucleotide sequence ID" value="NZ_CP035503.1"/>
</dbReference>
<keyword evidence="3 8" id="KW-0812">Transmembrane</keyword>
<evidence type="ECO:0000256" key="2">
    <source>
        <dbReference type="ARBA" id="ARBA00022452"/>
    </source>
</evidence>
<keyword evidence="6 8" id="KW-0472">Membrane</keyword>
<proteinExistence type="inferred from homology"/>
<evidence type="ECO:0000256" key="3">
    <source>
        <dbReference type="ARBA" id="ARBA00022692"/>
    </source>
</evidence>
<dbReference type="GO" id="GO:0043165">
    <property type="term" value="P:Gram-negative-bacterium-type cell outer membrane assembly"/>
    <property type="evidence" value="ECO:0007669"/>
    <property type="project" value="UniProtKB-UniRule"/>
</dbReference>
<name>A0A515DAK2_9BURK</name>
<dbReference type="PANTHER" id="PTHR12815:SF23">
    <property type="entry name" value="OUTER MEMBRANE PROTEIN ASSEMBLY FACTOR BAMA"/>
    <property type="match status" value="1"/>
</dbReference>
<evidence type="ECO:0000259" key="10">
    <source>
        <dbReference type="PROSITE" id="PS51779"/>
    </source>
</evidence>
<dbReference type="Proteomes" id="UP000316798">
    <property type="component" value="Chromosome"/>
</dbReference>
<reference evidence="11 12" key="1">
    <citation type="submission" date="2019-01" db="EMBL/GenBank/DDBJ databases">
        <title>Genomic insights into a novel species Rhodoferax sp.</title>
        <authorList>
            <person name="Jin L."/>
        </authorList>
    </citation>
    <scope>NUCLEOTIDE SEQUENCE [LARGE SCALE GENOMIC DNA]</scope>
    <source>
        <strain evidence="11 12">CHu59-6-5</strain>
    </source>
</reference>
<dbReference type="FunFam" id="3.10.20.310:FF:000003">
    <property type="entry name" value="Outer membrane protein assembly factor BamA"/>
    <property type="match status" value="1"/>
</dbReference>
<dbReference type="InterPro" id="IPR000184">
    <property type="entry name" value="Bac_surfAg_D15"/>
</dbReference>
<dbReference type="InterPro" id="IPR023707">
    <property type="entry name" value="OM_assembly_BamA"/>
</dbReference>
<keyword evidence="12" id="KW-1185">Reference proteome</keyword>
<dbReference type="PANTHER" id="PTHR12815">
    <property type="entry name" value="SORTING AND ASSEMBLY MACHINERY SAMM50 PROTEIN FAMILY MEMBER"/>
    <property type="match status" value="1"/>
</dbReference>
<keyword evidence="2 8" id="KW-1134">Transmembrane beta strand</keyword>
<dbReference type="HAMAP" id="MF_01430">
    <property type="entry name" value="OM_assembly_BamA"/>
    <property type="match status" value="1"/>
</dbReference>
<feature type="domain" description="POTRA" evidence="10">
    <location>
        <begin position="32"/>
        <end position="99"/>
    </location>
</feature>
<evidence type="ECO:0000256" key="4">
    <source>
        <dbReference type="ARBA" id="ARBA00022729"/>
    </source>
</evidence>
<feature type="chain" id="PRO_5022273117" description="Outer membrane protein assembly factor BamA" evidence="8">
    <location>
        <begin position="29"/>
        <end position="765"/>
    </location>
</feature>
<evidence type="ECO:0000256" key="5">
    <source>
        <dbReference type="ARBA" id="ARBA00022737"/>
    </source>
</evidence>
<keyword evidence="4 8" id="KW-0732">Signal</keyword>
<dbReference type="InterPro" id="IPR039910">
    <property type="entry name" value="D15-like"/>
</dbReference>
<accession>A0A515DAK2</accession>
<evidence type="ECO:0000313" key="12">
    <source>
        <dbReference type="Proteomes" id="UP000316798"/>
    </source>
</evidence>
<dbReference type="InterPro" id="IPR034746">
    <property type="entry name" value="POTRA"/>
</dbReference>
<comment type="function">
    <text evidence="8">Part of the outer membrane protein assembly complex, which is involved in assembly and insertion of beta-barrel proteins into the outer membrane.</text>
</comment>
<gene>
    <name evidence="8 11" type="primary">bamA</name>
    <name evidence="11" type="ORF">EUB48_09275</name>
</gene>
<feature type="domain" description="POTRA" evidence="10">
    <location>
        <begin position="355"/>
        <end position="429"/>
    </location>
</feature>
<dbReference type="Gene3D" id="3.10.20.310">
    <property type="entry name" value="membrane protein fhac"/>
    <property type="match status" value="5"/>
</dbReference>
<evidence type="ECO:0000313" key="11">
    <source>
        <dbReference type="EMBL" id="QDL37441.1"/>
    </source>
</evidence>
<feature type="domain" description="POTRA" evidence="10">
    <location>
        <begin position="100"/>
        <end position="180"/>
    </location>
</feature>
<evidence type="ECO:0000256" key="7">
    <source>
        <dbReference type="ARBA" id="ARBA00023237"/>
    </source>
</evidence>
<dbReference type="PIRSF" id="PIRSF006076">
    <property type="entry name" value="OM_assembly_OMP85"/>
    <property type="match status" value="1"/>
</dbReference>
<dbReference type="PROSITE" id="PS51779">
    <property type="entry name" value="POTRA"/>
    <property type="match status" value="4"/>
</dbReference>
<evidence type="ECO:0000256" key="6">
    <source>
        <dbReference type="ARBA" id="ARBA00023136"/>
    </source>
</evidence>
<comment type="subcellular location">
    <subcellularLocation>
        <location evidence="8">Cell outer membrane</location>
    </subcellularLocation>
    <subcellularLocation>
        <location evidence="1">Membrane</location>
    </subcellularLocation>
</comment>
<feature type="domain" description="POTRA" evidence="10">
    <location>
        <begin position="183"/>
        <end position="271"/>
    </location>
</feature>
<dbReference type="KEGG" id="rhf:EUB48_09275"/>
<dbReference type="Gene3D" id="2.40.160.50">
    <property type="entry name" value="membrane protein fhac: a member of the omp85/tpsb transporter family"/>
    <property type="match status" value="1"/>
</dbReference>
<keyword evidence="5 8" id="KW-0677">Repeat</keyword>
<evidence type="ECO:0000256" key="8">
    <source>
        <dbReference type="HAMAP-Rule" id="MF_01430"/>
    </source>
</evidence>
<organism evidence="11 12">
    <name type="scientific">Rhodoferax sediminis</name>
    <dbReference type="NCBI Taxonomy" id="2509614"/>
    <lineage>
        <taxon>Bacteria</taxon>
        <taxon>Pseudomonadati</taxon>
        <taxon>Pseudomonadota</taxon>
        <taxon>Betaproteobacteria</taxon>
        <taxon>Burkholderiales</taxon>
        <taxon>Comamonadaceae</taxon>
        <taxon>Rhodoferax</taxon>
    </lineage>
</organism>
<dbReference type="GO" id="GO:0009279">
    <property type="term" value="C:cell outer membrane"/>
    <property type="evidence" value="ECO:0007669"/>
    <property type="project" value="UniProtKB-SubCell"/>
</dbReference>
<sequence length="765" mass="84134" precursor="true">MNNYFNCFRMRTVSAVAIMAFAATAAWAVEPFTVRDIRVEGLQRVEPGTIFASLPLRVGDTYTDEKGSAAIRALFALGLFKDVRLETSGDVLVVVVEERPTIADVEFVGSKEFDSKALKKSMADIGLTEGRPFDKALADRAEQELKRQYINKSLYGAQVVTTVTPIERNRVNLTFSITEGEPAKIKEIHIVGNKAFSESTLLDLFDLNTGGWLSWYTKADRYSRAKLNADIETLRSYYLARGYLEFKVDSTQVAISPDKQAISITLNVTEGQRYVVTGVKLEGNYLGKEDEFKSLVTIKPGEAYNADQVAATTKAFTDFFAKFGFAFAHVEARPEIDRANGRVAFVIAADPSRRAYVRRINISGNNRTRDEVVRREFRQFESSWYDGDKIKLSRDRVDRLGFFTEVNVETQDVPGSPDQVDLNISVKEKPTGSLTVGAGYGSADKLSLSFGINQENAFGSGNSLGLQLNTSKYNKVIVVSTTNPYFTTDGVSRTIDLYHRATQPYQDQGGNYKLTTEGAAVRFGVPFSETDRVYFGGGAERTRIDPGTSIPAAYLLYANEFGYSSTAFPLTVGWSRDSRDSALVPTDGRLQRFNSEWGVGGAARYLKADYQYQQYVPLNKQFSLAFNGELGLGKGLGGSPFPVFKNFYGGGLGSVRGFEQGTLGPRDVTGFIVGGAKKVTLGAELNAPFPGTGNDRTLRMFGFVDVGNVYGENEPITANQLRASVGVGLSWISPIGPLKFAIANPIRKFAGDRIQRLQFQIGTSF</sequence>
<dbReference type="FunFam" id="3.10.20.310:FF:000002">
    <property type="entry name" value="Outer membrane protein assembly factor BamA"/>
    <property type="match status" value="1"/>
</dbReference>
<dbReference type="EMBL" id="CP035503">
    <property type="protein sequence ID" value="QDL37441.1"/>
    <property type="molecule type" value="Genomic_DNA"/>
</dbReference>
<protein>
    <recommendedName>
        <fullName evidence="8 9">Outer membrane protein assembly factor BamA</fullName>
    </recommendedName>
</protein>
<dbReference type="NCBIfam" id="TIGR03303">
    <property type="entry name" value="OM_YaeT"/>
    <property type="match status" value="1"/>
</dbReference>
<comment type="subunit">
    <text evidence="8">Part of the Bam complex.</text>
</comment>
<dbReference type="OrthoDB" id="9803054at2"/>
<dbReference type="AlphaFoldDB" id="A0A515DAK2"/>
<dbReference type="InterPro" id="IPR010827">
    <property type="entry name" value="BamA/TamA_POTRA"/>
</dbReference>